<dbReference type="PANTHER" id="PTHR39962:SF1">
    <property type="entry name" value="LPXI FAMILY PROTEIN"/>
    <property type="match status" value="1"/>
</dbReference>
<keyword evidence="4" id="KW-0808">Transferase</keyword>
<dbReference type="Proteomes" id="UP000004659">
    <property type="component" value="Unassembled WGS sequence"/>
</dbReference>
<evidence type="ECO:0000259" key="3">
    <source>
        <dbReference type="Pfam" id="PF17930"/>
    </source>
</evidence>
<dbReference type="Gene3D" id="3.40.140.80">
    <property type="match status" value="1"/>
</dbReference>
<dbReference type="PANTHER" id="PTHR39962">
    <property type="entry name" value="BLL4848 PROTEIN"/>
    <property type="match status" value="1"/>
</dbReference>
<sequence>MRLMAEPGMTATKIEPVGTRSPARDAGRVAVVGGNGLLPIKVAETLQNAGQAPFLVPLRGEADPVLYNYEHQEISVVEFAKLVRSMKTAGVSRVVLAGGVRNRPHVRDLKFDWPTLRAVPYVLGALGKGDDALLRAFIGLLESFGFKVVGAHEVVPDLLSPPPACLTRITPDARERRNIALAMDAALKLGDLDVGQGAIAAGGRVVALEGAEGTDLMIERVRELRTAGRISRRGGVLVKMAKPRQDERADLPAIGLSTVENAERAGLAGIAIEAGRTFILGFGETLAAANKKGLFIETISRDGKGKTG</sequence>
<dbReference type="InterPro" id="IPR010415">
    <property type="entry name" value="LpxI_C"/>
</dbReference>
<dbReference type="EMBL" id="EQ999546">
    <property type="protein sequence ID" value="EEZ31273.1"/>
    <property type="molecule type" value="Genomic_DNA"/>
</dbReference>
<evidence type="ECO:0000256" key="1">
    <source>
        <dbReference type="SAM" id="MobiDB-lite"/>
    </source>
</evidence>
<proteinExistence type="predicted"/>
<dbReference type="HOGENOM" id="CLU_085042_1_0_5"/>
<dbReference type="InterPro" id="IPR041255">
    <property type="entry name" value="LpxI_N"/>
</dbReference>
<dbReference type="InterPro" id="IPR053174">
    <property type="entry name" value="LpxI"/>
</dbReference>
<organism evidence="4">
    <name type="scientific">Brucella pinnipedialis M292/94/1</name>
    <dbReference type="NCBI Taxonomy" id="520462"/>
    <lineage>
        <taxon>Bacteria</taxon>
        <taxon>Pseudomonadati</taxon>
        <taxon>Pseudomonadota</taxon>
        <taxon>Alphaproteobacteria</taxon>
        <taxon>Hyphomicrobiales</taxon>
        <taxon>Brucellaceae</taxon>
        <taxon>Brucella/Ochrobactrum group</taxon>
        <taxon>Brucella</taxon>
    </lineage>
</organism>
<dbReference type="AlphaFoldDB" id="A0A0E1X2M4"/>
<dbReference type="Gene3D" id="3.40.50.20">
    <property type="match status" value="1"/>
</dbReference>
<protein>
    <submittedName>
        <fullName evidence="4">Phosphatidate cytidyltransferase</fullName>
    </submittedName>
</protein>
<name>A0A0E1X2M4_9HYPH</name>
<gene>
    <name evidence="4" type="ORF">BALG_01393</name>
</gene>
<feature type="region of interest" description="Disordered" evidence="1">
    <location>
        <begin position="1"/>
        <end position="21"/>
    </location>
</feature>
<dbReference type="InterPro" id="IPR043167">
    <property type="entry name" value="LpxI_C_sf"/>
</dbReference>
<dbReference type="GO" id="GO:0016740">
    <property type="term" value="F:transferase activity"/>
    <property type="evidence" value="ECO:0007669"/>
    <property type="project" value="UniProtKB-KW"/>
</dbReference>
<feature type="domain" description="LpxI N-terminal" evidence="3">
    <location>
        <begin position="28"/>
        <end position="158"/>
    </location>
</feature>
<evidence type="ECO:0000313" key="4">
    <source>
        <dbReference type="EMBL" id="EEZ31273.1"/>
    </source>
</evidence>
<evidence type="ECO:0000259" key="2">
    <source>
        <dbReference type="Pfam" id="PF06230"/>
    </source>
</evidence>
<feature type="domain" description="LpxI C-terminal" evidence="2">
    <location>
        <begin position="163"/>
        <end position="296"/>
    </location>
</feature>
<dbReference type="Pfam" id="PF17930">
    <property type="entry name" value="LpxI_N"/>
    <property type="match status" value="1"/>
</dbReference>
<dbReference type="Pfam" id="PF06230">
    <property type="entry name" value="LpxI_C"/>
    <property type="match status" value="1"/>
</dbReference>
<accession>A0A0E1X2M4</accession>
<reference evidence="4" key="1">
    <citation type="submission" date="2009-01" db="EMBL/GenBank/DDBJ databases">
        <title>The Genome Sequence of Brucella pinnipedialis M292/94/1.</title>
        <authorList>
            <consortium name="The Broad Institute Genome Sequencing Platform"/>
            <person name="Ward D."/>
            <person name="Young S.K."/>
            <person name="Kodira C.D."/>
            <person name="Zeng Q."/>
            <person name="Koehrsen M."/>
            <person name="Alvarado L."/>
            <person name="Berlin A."/>
            <person name="Borenstein D."/>
            <person name="Chen Z."/>
            <person name="Engels R."/>
            <person name="Freedman E."/>
            <person name="Gellesch M."/>
            <person name="Goldberg J."/>
            <person name="Griggs A."/>
            <person name="Gujja S."/>
            <person name="Heiman D."/>
            <person name="Hepburn T."/>
            <person name="Howarth C."/>
            <person name="Jen D."/>
            <person name="Larson L."/>
            <person name="Lewis B."/>
            <person name="Mehta T."/>
            <person name="Park D."/>
            <person name="Pearson M."/>
            <person name="Roberts A."/>
            <person name="Saif S."/>
            <person name="Shea T."/>
            <person name="Shenoy N."/>
            <person name="Sisk P."/>
            <person name="Stolte C."/>
            <person name="Sykes S."/>
            <person name="Walk T."/>
            <person name="White J."/>
            <person name="Yandava C."/>
            <person name="Whatmore A.M."/>
            <person name="Perrett L.L."/>
            <person name="O'Callaghan D."/>
            <person name="Nusbaum C."/>
            <person name="Galagan J."/>
            <person name="Birren B."/>
        </authorList>
    </citation>
    <scope>NUCLEOTIDE SEQUENCE [LARGE SCALE GENOMIC DNA]</scope>
    <source>
        <strain evidence="4">M292/94/1</strain>
    </source>
</reference>